<organism evidence="3 4">
    <name type="scientific">Anthostomella pinea</name>
    <dbReference type="NCBI Taxonomy" id="933095"/>
    <lineage>
        <taxon>Eukaryota</taxon>
        <taxon>Fungi</taxon>
        <taxon>Dikarya</taxon>
        <taxon>Ascomycota</taxon>
        <taxon>Pezizomycotina</taxon>
        <taxon>Sordariomycetes</taxon>
        <taxon>Xylariomycetidae</taxon>
        <taxon>Xylariales</taxon>
        <taxon>Xylariaceae</taxon>
        <taxon>Anthostomella</taxon>
    </lineage>
</organism>
<evidence type="ECO:0000313" key="3">
    <source>
        <dbReference type="EMBL" id="CAJ2502731.1"/>
    </source>
</evidence>
<keyword evidence="4" id="KW-1185">Reference proteome</keyword>
<feature type="compositionally biased region" description="Basic and acidic residues" evidence="2">
    <location>
        <begin position="299"/>
        <end position="313"/>
    </location>
</feature>
<feature type="compositionally biased region" description="Low complexity" evidence="2">
    <location>
        <begin position="236"/>
        <end position="246"/>
    </location>
</feature>
<feature type="compositionally biased region" description="Pro residues" evidence="2">
    <location>
        <begin position="1"/>
        <end position="11"/>
    </location>
</feature>
<reference evidence="3" key="1">
    <citation type="submission" date="2023-10" db="EMBL/GenBank/DDBJ databases">
        <authorList>
            <person name="Hackl T."/>
        </authorList>
    </citation>
    <scope>NUCLEOTIDE SEQUENCE</scope>
</reference>
<gene>
    <name evidence="3" type="ORF">KHLLAP_LOCUS3199</name>
</gene>
<comment type="caution">
    <text evidence="3">The sequence shown here is derived from an EMBL/GenBank/DDBJ whole genome shotgun (WGS) entry which is preliminary data.</text>
</comment>
<dbReference type="EMBL" id="CAUWAG010000004">
    <property type="protein sequence ID" value="CAJ2502731.1"/>
    <property type="molecule type" value="Genomic_DNA"/>
</dbReference>
<feature type="compositionally biased region" description="Low complexity" evidence="2">
    <location>
        <begin position="349"/>
        <end position="370"/>
    </location>
</feature>
<feature type="region of interest" description="Disordered" evidence="2">
    <location>
        <begin position="289"/>
        <end position="378"/>
    </location>
</feature>
<feature type="compositionally biased region" description="Basic and acidic residues" evidence="2">
    <location>
        <begin position="582"/>
        <end position="598"/>
    </location>
</feature>
<proteinExistence type="predicted"/>
<evidence type="ECO:0000256" key="2">
    <source>
        <dbReference type="SAM" id="MobiDB-lite"/>
    </source>
</evidence>
<feature type="compositionally biased region" description="Low complexity" evidence="2">
    <location>
        <begin position="36"/>
        <end position="47"/>
    </location>
</feature>
<evidence type="ECO:0000313" key="4">
    <source>
        <dbReference type="Proteomes" id="UP001295740"/>
    </source>
</evidence>
<feature type="region of interest" description="Disordered" evidence="2">
    <location>
        <begin position="232"/>
        <end position="253"/>
    </location>
</feature>
<feature type="compositionally biased region" description="Gly residues" evidence="2">
    <location>
        <begin position="559"/>
        <end position="581"/>
    </location>
</feature>
<dbReference type="Proteomes" id="UP001295740">
    <property type="component" value="Unassembled WGS sequence"/>
</dbReference>
<accession>A0AAI8VD40</accession>
<protein>
    <submittedName>
        <fullName evidence="3">Uu.00g101250.m01.CDS01</fullName>
    </submittedName>
</protein>
<name>A0AAI8VD40_9PEZI</name>
<evidence type="ECO:0000256" key="1">
    <source>
        <dbReference type="SAM" id="Coils"/>
    </source>
</evidence>
<feature type="compositionally biased region" description="Basic residues" evidence="2">
    <location>
        <begin position="444"/>
        <end position="456"/>
    </location>
</feature>
<feature type="compositionally biased region" description="Basic residues" evidence="2">
    <location>
        <begin position="323"/>
        <end position="342"/>
    </location>
</feature>
<keyword evidence="1" id="KW-0175">Coiled coil</keyword>
<feature type="region of interest" description="Disordered" evidence="2">
    <location>
        <begin position="441"/>
        <end position="606"/>
    </location>
</feature>
<feature type="region of interest" description="Disordered" evidence="2">
    <location>
        <begin position="208"/>
        <end position="227"/>
    </location>
</feature>
<feature type="coiled-coil region" evidence="1">
    <location>
        <begin position="735"/>
        <end position="805"/>
    </location>
</feature>
<sequence length="819" mass="87935">MEPHDVPPPPYTETDIFSQSARSPGGRNSFHDDDASIAASSSRSNIIYTPPETPRESHHNFGGSDEYQTTASAQAYFEARPTSRRAPRQNLVISLAITSDATPEQFPYPGWATERETTEQDWQTFVNYLLPDHASRANSHIIDRKLRAEAGGAPSSPSGRDLTGAQLDRLEKSALGASDDASVDVETTIREWNDGFFEPRGVTIRRAPSTAASPRMPGSWDGAPAAPVLSTRDADAQPQSQAQPQAGRSRWNPFGVMEATGRGLRIGSLHIDGDRVAIGNAFQADRNGVRWNGQPVGQADHRGMDMGRGHRWEDDDFDEGGRGRGRGWGRGRGHGRGHGRGGLRRDHSASSNTSTSSSSSSSDSESSIGSLPDWDDLKDTQLPVTKQSITSWLSHPEQPVTRDMVKSAKADIKAAKKAPRATQQHQPSREEIRELLAQFENLKRQQKGGRKAMRREKRAEKRALRHGRRTQRHAERREHRANGRELRCAEREVGRHARHHHGGRSHDPAGGPAPFVNGPGLFGGAGRQHAAHSPAPGLHPPPGMHAAHSSGPDAVFGPGRSGGPGFFGGRGGPFARGGRGGWEQRAHDAVARARETADRSGAAARAHAAENVVRSQAVAAEAVARSQEQSQRATARGQAHADRAVARAHAQSAQAAARGQAHGAQAAARGQAQAAQAVARGQAEAEQAVARSQAQAAQAVARSQAQADRAVAHAAAQYGSPYMPSLPYPTKYDTANALEAQIATKAQSLSALQAQIAREQIAAAQRGEGDSKAASGELTEVQGEAEALEKEIERLGRDVEGLRLEADEEFARRLEREGR</sequence>
<feature type="region of interest" description="Disordered" evidence="2">
    <location>
        <begin position="624"/>
        <end position="668"/>
    </location>
</feature>
<feature type="compositionally biased region" description="Low complexity" evidence="2">
    <location>
        <begin position="647"/>
        <end position="668"/>
    </location>
</feature>
<dbReference type="AlphaFoldDB" id="A0AAI8VD40"/>
<feature type="compositionally biased region" description="Basic and acidic residues" evidence="2">
    <location>
        <begin position="472"/>
        <end position="495"/>
    </location>
</feature>
<feature type="region of interest" description="Disordered" evidence="2">
    <location>
        <begin position="1"/>
        <end position="69"/>
    </location>
</feature>